<protein>
    <recommendedName>
        <fullName evidence="3">Transcriptional regulator</fullName>
    </recommendedName>
</protein>
<name>A0ABQ3EQM1_9ACTN</name>
<evidence type="ECO:0008006" key="3">
    <source>
        <dbReference type="Google" id="ProtNLM"/>
    </source>
</evidence>
<organism evidence="1 2">
    <name type="scientific">Streptomyces cirratus</name>
    <dbReference type="NCBI Taxonomy" id="68187"/>
    <lineage>
        <taxon>Bacteria</taxon>
        <taxon>Bacillati</taxon>
        <taxon>Actinomycetota</taxon>
        <taxon>Actinomycetes</taxon>
        <taxon>Kitasatosporales</taxon>
        <taxon>Streptomycetaceae</taxon>
        <taxon>Streptomyces</taxon>
    </lineage>
</organism>
<gene>
    <name evidence="1" type="ORF">GCM10010347_22680</name>
</gene>
<proteinExistence type="predicted"/>
<evidence type="ECO:0000313" key="2">
    <source>
        <dbReference type="Proteomes" id="UP000642673"/>
    </source>
</evidence>
<reference evidence="2" key="1">
    <citation type="journal article" date="2019" name="Int. J. Syst. Evol. Microbiol.">
        <title>The Global Catalogue of Microorganisms (GCM) 10K type strain sequencing project: providing services to taxonomists for standard genome sequencing and annotation.</title>
        <authorList>
            <consortium name="The Broad Institute Genomics Platform"/>
            <consortium name="The Broad Institute Genome Sequencing Center for Infectious Disease"/>
            <person name="Wu L."/>
            <person name="Ma J."/>
        </authorList>
    </citation>
    <scope>NUCLEOTIDE SEQUENCE [LARGE SCALE GENOMIC DNA]</scope>
    <source>
        <strain evidence="2">JCM 4738</strain>
    </source>
</reference>
<comment type="caution">
    <text evidence="1">The sequence shown here is derived from an EMBL/GenBank/DDBJ whole genome shotgun (WGS) entry which is preliminary data.</text>
</comment>
<dbReference type="EMBL" id="BMVP01000003">
    <property type="protein sequence ID" value="GHB52254.1"/>
    <property type="molecule type" value="Genomic_DNA"/>
</dbReference>
<evidence type="ECO:0000313" key="1">
    <source>
        <dbReference type="EMBL" id="GHB52254.1"/>
    </source>
</evidence>
<dbReference type="RefSeq" id="WP_190183924.1">
    <property type="nucleotide sequence ID" value="NZ_BMVP01000003.1"/>
</dbReference>
<dbReference type="Proteomes" id="UP000642673">
    <property type="component" value="Unassembled WGS sequence"/>
</dbReference>
<accession>A0ABQ3EQM1</accession>
<keyword evidence="2" id="KW-1185">Reference proteome</keyword>
<sequence>MTTAESPATTARRPATARALENAVFSAAMLAHRLPWTDAPARALGLDALTRDGVRSGLLAHLRRTRSGRPVRLRTAFGTFLVPQSGADAAGLLAAADEAGVLGAPCGLTPGGLRYGLSPHVPLGREVAVEPGQWAALLAQDVDAAIAARRGDGTLDWDGWRRGMARVARRVVVGAAAAEDTLLSEVAARASAESGSRSYGARTAALGRRLAPYLADPDPSSLAGCLPADGAGPQAAGPAVAHALAVVEGAAAGTALQALALLAVGSVAGPGEAVGEALRRYPAVGAAVYPVGGAFVWEDLAVEYGTEILWAPAWAPEEDRSGQGPSGLCGAPSGCAAARFAEHVAQEVVRRVTAAVHPVLISPSFGADRLPDALDPSTLLVAFREADGLIADGRVTVGMPAAVPVTVHGFTPAAYGALAHASADRLERHAESLAACAGNGGWDTDEAGERFRMTLLGHSERCARAAGDVRRAAKRLAG</sequence>